<evidence type="ECO:0000313" key="9">
    <source>
        <dbReference type="EMBL" id="MBD3325541.1"/>
    </source>
</evidence>
<feature type="non-terminal residue" evidence="9">
    <location>
        <position position="1"/>
    </location>
</feature>
<evidence type="ECO:0000256" key="4">
    <source>
        <dbReference type="ARBA" id="ARBA00022737"/>
    </source>
</evidence>
<feature type="domain" description="UDP-3-O-[3-hydroxymyristoyl] glucosamine N-acyltransferase non-repeat region" evidence="8">
    <location>
        <begin position="10"/>
        <end position="75"/>
    </location>
</feature>
<keyword evidence="2" id="KW-0441">Lipid A biosynthesis</keyword>
<dbReference type="GO" id="GO:0016020">
    <property type="term" value="C:membrane"/>
    <property type="evidence" value="ECO:0007669"/>
    <property type="project" value="GOC"/>
</dbReference>
<dbReference type="GO" id="GO:0103118">
    <property type="term" value="F:UDP-3-O-[(3R)-3-hydroxyacyl]-glucosamine N-acyltransferase activity"/>
    <property type="evidence" value="ECO:0007669"/>
    <property type="project" value="UniProtKB-EC"/>
</dbReference>
<keyword evidence="6 9" id="KW-0012">Acyltransferase</keyword>
<dbReference type="InterPro" id="IPR001451">
    <property type="entry name" value="Hexapep"/>
</dbReference>
<dbReference type="GO" id="GO:0009245">
    <property type="term" value="P:lipid A biosynthetic process"/>
    <property type="evidence" value="ECO:0007669"/>
    <property type="project" value="UniProtKB-KW"/>
</dbReference>
<gene>
    <name evidence="9" type="primary">lpxD</name>
    <name evidence="9" type="ORF">GF339_13200</name>
</gene>
<feature type="coiled-coil region" evidence="7">
    <location>
        <begin position="309"/>
        <end position="336"/>
    </location>
</feature>
<keyword evidence="7" id="KW-0175">Coiled coil</keyword>
<organism evidence="9 10">
    <name type="scientific">candidate division KSB3 bacterium</name>
    <dbReference type="NCBI Taxonomy" id="2044937"/>
    <lineage>
        <taxon>Bacteria</taxon>
        <taxon>candidate division KSB3</taxon>
    </lineage>
</organism>
<sequence length="342" mass="36260">QGTVIGAPQTVISSVAGIEDAQPGQITFLANPKYHPKLEHTAASAVIVAPNVTAPNVTLLQVPNPYLAFAKILTLFAQKHHPPVGIHATCIRGTDVTLDDHCAIGAHVTIGNHVTIGARTILYPGVVIGDHVTIGADTLIYPNVSILQDVTIGNRVIIHSGAVIGSDGFGFAPTEDHHYYKIPQIGKIQIDDDVEIGANVTIDRATIGTTHIHQGVKIDNLVQIAHNVEIGEHTVIVAQVGIAGSTKVGSHVTLAGQVGVAGHIQIGDHAIIGGQAGVTKSVPDKAVRSGTPAVDQHQWKKSQIALLKLPEALKTIHTLEQRLQALERQRSQQQRNDPDETF</sequence>
<keyword evidence="5" id="KW-0443">Lipid metabolism</keyword>
<name>A0A9D5JXI0_9BACT</name>
<dbReference type="HAMAP" id="MF_00523">
    <property type="entry name" value="LpxD"/>
    <property type="match status" value="1"/>
</dbReference>
<dbReference type="InterPro" id="IPR020573">
    <property type="entry name" value="UDP_GlcNAc_AcTrfase_non-rep"/>
</dbReference>
<dbReference type="PANTHER" id="PTHR43378">
    <property type="entry name" value="UDP-3-O-ACYLGLUCOSAMINE N-ACYLTRANSFERASE"/>
    <property type="match status" value="1"/>
</dbReference>
<dbReference type="PANTHER" id="PTHR43378:SF2">
    <property type="entry name" value="UDP-3-O-ACYLGLUCOSAMINE N-ACYLTRANSFERASE 1, MITOCHONDRIAL-RELATED"/>
    <property type="match status" value="1"/>
</dbReference>
<accession>A0A9D5JXI0</accession>
<evidence type="ECO:0000313" key="10">
    <source>
        <dbReference type="Proteomes" id="UP000649604"/>
    </source>
</evidence>
<dbReference type="Pfam" id="PF00132">
    <property type="entry name" value="Hexapep"/>
    <property type="match status" value="2"/>
</dbReference>
<evidence type="ECO:0000256" key="6">
    <source>
        <dbReference type="ARBA" id="ARBA00023315"/>
    </source>
</evidence>
<reference evidence="9" key="1">
    <citation type="submission" date="2019-11" db="EMBL/GenBank/DDBJ databases">
        <title>Microbial mats filling the niche in hypersaline microbial mats.</title>
        <authorList>
            <person name="Wong H.L."/>
            <person name="Macleod F.I."/>
            <person name="White R.A. III"/>
            <person name="Burns B.P."/>
        </authorList>
    </citation>
    <scope>NUCLEOTIDE SEQUENCE</scope>
    <source>
        <strain evidence="9">Rbin_158</strain>
    </source>
</reference>
<dbReference type="Pfam" id="PF04613">
    <property type="entry name" value="LpxD"/>
    <property type="match status" value="1"/>
</dbReference>
<dbReference type="CDD" id="cd03352">
    <property type="entry name" value="LbH_LpxD"/>
    <property type="match status" value="1"/>
</dbReference>
<dbReference type="EC" id="2.3.1.191" evidence="9"/>
<dbReference type="Gene3D" id="3.40.1390.10">
    <property type="entry name" value="MurE/MurF, N-terminal domain"/>
    <property type="match status" value="1"/>
</dbReference>
<evidence type="ECO:0000256" key="1">
    <source>
        <dbReference type="ARBA" id="ARBA00022516"/>
    </source>
</evidence>
<dbReference type="NCBIfam" id="NF002060">
    <property type="entry name" value="PRK00892.1"/>
    <property type="match status" value="1"/>
</dbReference>
<dbReference type="SUPFAM" id="SSF51161">
    <property type="entry name" value="Trimeric LpxA-like enzymes"/>
    <property type="match status" value="1"/>
</dbReference>
<evidence type="ECO:0000256" key="5">
    <source>
        <dbReference type="ARBA" id="ARBA00023098"/>
    </source>
</evidence>
<keyword evidence="4" id="KW-0677">Repeat</keyword>
<proteinExistence type="inferred from homology"/>
<dbReference type="InterPro" id="IPR011004">
    <property type="entry name" value="Trimer_LpxA-like_sf"/>
</dbReference>
<comment type="caution">
    <text evidence="9">The sequence shown here is derived from an EMBL/GenBank/DDBJ whole genome shotgun (WGS) entry which is preliminary data.</text>
</comment>
<dbReference type="PROSITE" id="PS00101">
    <property type="entry name" value="HEXAPEP_TRANSFERASES"/>
    <property type="match status" value="2"/>
</dbReference>
<evidence type="ECO:0000259" key="8">
    <source>
        <dbReference type="Pfam" id="PF04613"/>
    </source>
</evidence>
<dbReference type="InterPro" id="IPR007691">
    <property type="entry name" value="LpxD"/>
</dbReference>
<keyword evidence="1" id="KW-0444">Lipid biosynthesis</keyword>
<dbReference type="GO" id="GO:0016410">
    <property type="term" value="F:N-acyltransferase activity"/>
    <property type="evidence" value="ECO:0007669"/>
    <property type="project" value="InterPro"/>
</dbReference>
<dbReference type="Proteomes" id="UP000649604">
    <property type="component" value="Unassembled WGS sequence"/>
</dbReference>
<dbReference type="InterPro" id="IPR018357">
    <property type="entry name" value="Hexapep_transf_CS"/>
</dbReference>
<dbReference type="AlphaFoldDB" id="A0A9D5JXI0"/>
<evidence type="ECO:0000256" key="3">
    <source>
        <dbReference type="ARBA" id="ARBA00022679"/>
    </source>
</evidence>
<evidence type="ECO:0000256" key="2">
    <source>
        <dbReference type="ARBA" id="ARBA00022556"/>
    </source>
</evidence>
<dbReference type="NCBIfam" id="TIGR01853">
    <property type="entry name" value="lipid_A_lpxD"/>
    <property type="match status" value="1"/>
</dbReference>
<evidence type="ECO:0000256" key="7">
    <source>
        <dbReference type="SAM" id="Coils"/>
    </source>
</evidence>
<keyword evidence="3 9" id="KW-0808">Transferase</keyword>
<dbReference type="Gene3D" id="2.160.10.10">
    <property type="entry name" value="Hexapeptide repeat proteins"/>
    <property type="match status" value="1"/>
</dbReference>
<protein>
    <submittedName>
        <fullName evidence="9">UDP-3-O-(3-hydroxymyristoyl)glucosamine N-acyltransferase</fullName>
        <ecNumber evidence="9">2.3.1.191</ecNumber>
    </submittedName>
</protein>
<dbReference type="EMBL" id="WJJP01000427">
    <property type="protein sequence ID" value="MBD3325541.1"/>
    <property type="molecule type" value="Genomic_DNA"/>
</dbReference>